<dbReference type="SUPFAM" id="SSF103473">
    <property type="entry name" value="MFS general substrate transporter"/>
    <property type="match status" value="1"/>
</dbReference>
<comment type="subcellular location">
    <subcellularLocation>
        <location evidence="1">Cell membrane</location>
        <topology evidence="1">Multi-pass membrane protein</topology>
    </subcellularLocation>
</comment>
<organism evidence="9 10">
    <name type="scientific">Nocardioides turkmenicus</name>
    <dbReference type="NCBI Taxonomy" id="2711220"/>
    <lineage>
        <taxon>Bacteria</taxon>
        <taxon>Bacillati</taxon>
        <taxon>Actinomycetota</taxon>
        <taxon>Actinomycetes</taxon>
        <taxon>Propionibacteriales</taxon>
        <taxon>Nocardioidaceae</taxon>
        <taxon>Nocardioides</taxon>
    </lineage>
</organism>
<feature type="transmembrane region" description="Helical" evidence="7">
    <location>
        <begin position="369"/>
        <end position="390"/>
    </location>
</feature>
<dbReference type="InterPro" id="IPR011701">
    <property type="entry name" value="MFS"/>
</dbReference>
<feature type="transmembrane region" description="Helical" evidence="7">
    <location>
        <begin position="54"/>
        <end position="74"/>
    </location>
</feature>
<sequence length="435" mass="47370">MASSPTSLWHTLIHLRGNPRACVWTEPMWGLSMALVLPYLSVFMLTLGLHDAQIGLLATAGMISQVVFGLAGGIITDRMGRRLTNAVFDVIAFVIPCLIWAFAQDFWAFLAASLLNGALQVTANAWDCLMVEDAERDQITGIYSLVRVAADCSALFAPIAAFMVAQFGLEPAVRVLFINAAVVMLAKIILLYAASTETRQGRIRMEETRHESLWRLFVGYREAAKLLGRSHGSLLALAIAALVAAVTLVNGTFWQILVNQHLHVPDPVLPFFPMVRSLLSVLFLFTLIRRLTSGHDLRLASLWGFGIYLAGQVVLVAIPAGDGVAGPVTYALLGVCLLLDGFGAGMLFMLSESLVAFHVDEAERSRVMALQRTVVMLAAAPFGWISGWLSGIDRTYPFWLTSALLVIGVITTIVWWAGPHTEPPVEAEPESVNRA</sequence>
<keyword evidence="5 7" id="KW-1133">Transmembrane helix</keyword>
<dbReference type="Gene3D" id="1.20.1250.20">
    <property type="entry name" value="MFS general substrate transporter like domains"/>
    <property type="match status" value="1"/>
</dbReference>
<evidence type="ECO:0000256" key="4">
    <source>
        <dbReference type="ARBA" id="ARBA00022692"/>
    </source>
</evidence>
<feature type="transmembrane region" description="Helical" evidence="7">
    <location>
        <begin position="28"/>
        <end position="48"/>
    </location>
</feature>
<comment type="caution">
    <text evidence="9">The sequence shown here is derived from an EMBL/GenBank/DDBJ whole genome shotgun (WGS) entry which is preliminary data.</text>
</comment>
<protein>
    <submittedName>
        <fullName evidence="9">MFS transporter</fullName>
    </submittedName>
</protein>
<dbReference type="Proteomes" id="UP000483261">
    <property type="component" value="Unassembled WGS sequence"/>
</dbReference>
<dbReference type="EMBL" id="JAALAA010000002">
    <property type="protein sequence ID" value="NGN91744.1"/>
    <property type="molecule type" value="Genomic_DNA"/>
</dbReference>
<feature type="transmembrane region" description="Helical" evidence="7">
    <location>
        <begin position="396"/>
        <end position="417"/>
    </location>
</feature>
<feature type="transmembrane region" description="Helical" evidence="7">
    <location>
        <begin position="268"/>
        <end position="288"/>
    </location>
</feature>
<feature type="transmembrane region" description="Helical" evidence="7">
    <location>
        <begin position="148"/>
        <end position="169"/>
    </location>
</feature>
<gene>
    <name evidence="9" type="ORF">G5C66_03185</name>
</gene>
<evidence type="ECO:0000256" key="7">
    <source>
        <dbReference type="SAM" id="Phobius"/>
    </source>
</evidence>
<evidence type="ECO:0000313" key="10">
    <source>
        <dbReference type="Proteomes" id="UP000483261"/>
    </source>
</evidence>
<dbReference type="InterPro" id="IPR050171">
    <property type="entry name" value="MFS_Transporters"/>
</dbReference>
<dbReference type="InterPro" id="IPR020846">
    <property type="entry name" value="MFS_dom"/>
</dbReference>
<name>A0A6M1QV85_9ACTN</name>
<dbReference type="GO" id="GO:0005886">
    <property type="term" value="C:plasma membrane"/>
    <property type="evidence" value="ECO:0007669"/>
    <property type="project" value="UniProtKB-SubCell"/>
</dbReference>
<evidence type="ECO:0000256" key="6">
    <source>
        <dbReference type="ARBA" id="ARBA00023136"/>
    </source>
</evidence>
<accession>A0A6M1QV85</accession>
<feature type="transmembrane region" description="Helical" evidence="7">
    <location>
        <begin position="300"/>
        <end position="318"/>
    </location>
</feature>
<proteinExistence type="predicted"/>
<dbReference type="PROSITE" id="PS50850">
    <property type="entry name" value="MFS"/>
    <property type="match status" value="1"/>
</dbReference>
<feature type="transmembrane region" description="Helical" evidence="7">
    <location>
        <begin position="86"/>
        <end position="103"/>
    </location>
</feature>
<feature type="transmembrane region" description="Helical" evidence="7">
    <location>
        <begin position="234"/>
        <end position="256"/>
    </location>
</feature>
<evidence type="ECO:0000313" key="9">
    <source>
        <dbReference type="EMBL" id="NGN91744.1"/>
    </source>
</evidence>
<evidence type="ECO:0000256" key="5">
    <source>
        <dbReference type="ARBA" id="ARBA00022989"/>
    </source>
</evidence>
<keyword evidence="2" id="KW-0813">Transport</keyword>
<keyword evidence="3" id="KW-1003">Cell membrane</keyword>
<dbReference type="RefSeq" id="WP_165109504.1">
    <property type="nucleotide sequence ID" value="NZ_JAALAA010000002.1"/>
</dbReference>
<dbReference type="GO" id="GO:0022857">
    <property type="term" value="F:transmembrane transporter activity"/>
    <property type="evidence" value="ECO:0007669"/>
    <property type="project" value="InterPro"/>
</dbReference>
<keyword evidence="6 7" id="KW-0472">Membrane</keyword>
<reference evidence="9 10" key="1">
    <citation type="submission" date="2020-02" db="EMBL/GenBank/DDBJ databases">
        <title>Whole-genome analyses of novel actinobacteria.</title>
        <authorList>
            <person name="Sahin N."/>
        </authorList>
    </citation>
    <scope>NUCLEOTIDE SEQUENCE [LARGE SCALE GENOMIC DNA]</scope>
    <source>
        <strain evidence="9 10">KC13</strain>
    </source>
</reference>
<keyword evidence="10" id="KW-1185">Reference proteome</keyword>
<feature type="transmembrane region" description="Helical" evidence="7">
    <location>
        <begin position="330"/>
        <end position="357"/>
    </location>
</feature>
<dbReference type="Pfam" id="PF07690">
    <property type="entry name" value="MFS_1"/>
    <property type="match status" value="1"/>
</dbReference>
<evidence type="ECO:0000256" key="1">
    <source>
        <dbReference type="ARBA" id="ARBA00004651"/>
    </source>
</evidence>
<keyword evidence="4 7" id="KW-0812">Transmembrane</keyword>
<evidence type="ECO:0000259" key="8">
    <source>
        <dbReference type="PROSITE" id="PS50850"/>
    </source>
</evidence>
<dbReference type="PANTHER" id="PTHR23517">
    <property type="entry name" value="RESISTANCE PROTEIN MDTM, PUTATIVE-RELATED-RELATED"/>
    <property type="match status" value="1"/>
</dbReference>
<evidence type="ECO:0000256" key="3">
    <source>
        <dbReference type="ARBA" id="ARBA00022475"/>
    </source>
</evidence>
<feature type="transmembrane region" description="Helical" evidence="7">
    <location>
        <begin position="175"/>
        <end position="195"/>
    </location>
</feature>
<evidence type="ECO:0000256" key="2">
    <source>
        <dbReference type="ARBA" id="ARBA00022448"/>
    </source>
</evidence>
<dbReference type="AlphaFoldDB" id="A0A6M1QV85"/>
<feature type="domain" description="Major facilitator superfamily (MFS) profile" evidence="8">
    <location>
        <begin position="1"/>
        <end position="420"/>
    </location>
</feature>
<dbReference type="InterPro" id="IPR036259">
    <property type="entry name" value="MFS_trans_sf"/>
</dbReference>